<dbReference type="EMBL" id="KN716492">
    <property type="protein sequence ID" value="KJH44187.1"/>
    <property type="molecule type" value="Genomic_DNA"/>
</dbReference>
<dbReference type="AlphaFoldDB" id="A0A0D8XKA7"/>
<reference evidence="1 2" key="1">
    <citation type="submission" date="2013-11" db="EMBL/GenBank/DDBJ databases">
        <title>Draft genome of the bovine lungworm Dictyocaulus viviparus.</title>
        <authorList>
            <person name="Mitreva M."/>
        </authorList>
    </citation>
    <scope>NUCLEOTIDE SEQUENCE [LARGE SCALE GENOMIC DNA]</scope>
    <source>
        <strain evidence="1 2">HannoverDv2000</strain>
    </source>
</reference>
<gene>
    <name evidence="1" type="ORF">DICVIV_09788</name>
</gene>
<dbReference type="OrthoDB" id="5807551at2759"/>
<dbReference type="Proteomes" id="UP000053766">
    <property type="component" value="Unassembled WGS sequence"/>
</dbReference>
<reference evidence="2" key="2">
    <citation type="journal article" date="2016" name="Sci. Rep.">
        <title>Dictyocaulus viviparus genome, variome and transcriptome elucidate lungworm biology and support future intervention.</title>
        <authorList>
            <person name="McNulty S.N."/>
            <person name="Strube C."/>
            <person name="Rosa B.A."/>
            <person name="Martin J.C."/>
            <person name="Tyagi R."/>
            <person name="Choi Y.J."/>
            <person name="Wang Q."/>
            <person name="Hallsworth Pepin K."/>
            <person name="Zhang X."/>
            <person name="Ozersky P."/>
            <person name="Wilson R.K."/>
            <person name="Sternberg P.W."/>
            <person name="Gasser R.B."/>
            <person name="Mitreva M."/>
        </authorList>
    </citation>
    <scope>NUCLEOTIDE SEQUENCE [LARGE SCALE GENOMIC DNA]</scope>
    <source>
        <strain evidence="2">HannoverDv2000</strain>
    </source>
</reference>
<keyword evidence="2" id="KW-1185">Reference proteome</keyword>
<evidence type="ECO:0000313" key="2">
    <source>
        <dbReference type="Proteomes" id="UP000053766"/>
    </source>
</evidence>
<evidence type="ECO:0000313" key="1">
    <source>
        <dbReference type="EMBL" id="KJH44187.1"/>
    </source>
</evidence>
<protein>
    <submittedName>
        <fullName evidence="1">Uncharacterized protein</fullName>
    </submittedName>
</protein>
<name>A0A0D8XKA7_DICVI</name>
<accession>A0A0D8XKA7</accession>
<organism evidence="1 2">
    <name type="scientific">Dictyocaulus viviparus</name>
    <name type="common">Bovine lungworm</name>
    <dbReference type="NCBI Taxonomy" id="29172"/>
    <lineage>
        <taxon>Eukaryota</taxon>
        <taxon>Metazoa</taxon>
        <taxon>Ecdysozoa</taxon>
        <taxon>Nematoda</taxon>
        <taxon>Chromadorea</taxon>
        <taxon>Rhabditida</taxon>
        <taxon>Rhabditina</taxon>
        <taxon>Rhabditomorpha</taxon>
        <taxon>Strongyloidea</taxon>
        <taxon>Metastrongylidae</taxon>
        <taxon>Dictyocaulus</taxon>
    </lineage>
</organism>
<dbReference type="STRING" id="29172.A0A0D8XKA7"/>
<proteinExistence type="predicted"/>
<sequence>MKDSFKIERPIPKYADTRRTSAPAVLWSAANLIDEKPTTSTVDSIKLMQRLLETERTMTSQMDNDTASPDSGIGIDQTLEAAESHKFTSFGCDGFTSSTNRNFVQTTDIHDMSLSAFLWPWLNVNFDKPIGFANAVEFACHLSSINLSFLTFGLASH</sequence>